<dbReference type="RefSeq" id="WP_184202551.1">
    <property type="nucleotide sequence ID" value="NZ_BMOX01000049.1"/>
</dbReference>
<keyword evidence="2" id="KW-1185">Reference proteome</keyword>
<protein>
    <submittedName>
        <fullName evidence="1">Uncharacterized protein</fullName>
    </submittedName>
</protein>
<organism evidence="1 2">
    <name type="scientific">Polymorphobacter multimanifer</name>
    <dbReference type="NCBI Taxonomy" id="1070431"/>
    <lineage>
        <taxon>Bacteria</taxon>
        <taxon>Pseudomonadati</taxon>
        <taxon>Pseudomonadota</taxon>
        <taxon>Alphaproteobacteria</taxon>
        <taxon>Sphingomonadales</taxon>
        <taxon>Sphingosinicellaceae</taxon>
        <taxon>Polymorphobacter</taxon>
    </lineage>
</organism>
<dbReference type="EMBL" id="JACIIV010000032">
    <property type="protein sequence ID" value="MBB6229110.1"/>
    <property type="molecule type" value="Genomic_DNA"/>
</dbReference>
<sequence length="90" mass="9068">MSAMGRMVTALATRAVARSVGGVSAGPVGMAIGVALPTIVRTLGPAGMIGLVVGGWAVKKVVEKRDRAAADRLMPVAPARPTLTPPPSPR</sequence>
<reference evidence="1 2" key="1">
    <citation type="submission" date="2020-08" db="EMBL/GenBank/DDBJ databases">
        <title>Genomic Encyclopedia of Type Strains, Phase IV (KMG-IV): sequencing the most valuable type-strain genomes for metagenomic binning, comparative biology and taxonomic classification.</title>
        <authorList>
            <person name="Goeker M."/>
        </authorList>
    </citation>
    <scope>NUCLEOTIDE SEQUENCE [LARGE SCALE GENOMIC DNA]</scope>
    <source>
        <strain evidence="1 2">DSM 102189</strain>
    </source>
</reference>
<accession>A0A841L9K6</accession>
<evidence type="ECO:0000313" key="2">
    <source>
        <dbReference type="Proteomes" id="UP000538147"/>
    </source>
</evidence>
<dbReference type="AlphaFoldDB" id="A0A841L9K6"/>
<proteinExistence type="predicted"/>
<gene>
    <name evidence="1" type="ORF">FHS79_003309</name>
</gene>
<name>A0A841L9K6_9SPHN</name>
<evidence type="ECO:0000313" key="1">
    <source>
        <dbReference type="EMBL" id="MBB6229110.1"/>
    </source>
</evidence>
<dbReference type="Proteomes" id="UP000538147">
    <property type="component" value="Unassembled WGS sequence"/>
</dbReference>
<comment type="caution">
    <text evidence="1">The sequence shown here is derived from an EMBL/GenBank/DDBJ whole genome shotgun (WGS) entry which is preliminary data.</text>
</comment>